<dbReference type="SUPFAM" id="SSF56935">
    <property type="entry name" value="Porins"/>
    <property type="match status" value="1"/>
</dbReference>
<dbReference type="InterPro" id="IPR000531">
    <property type="entry name" value="Beta-barrel_TonB"/>
</dbReference>
<evidence type="ECO:0000256" key="4">
    <source>
        <dbReference type="ARBA" id="ARBA00023077"/>
    </source>
</evidence>
<feature type="non-terminal residue" evidence="8">
    <location>
        <position position="1"/>
    </location>
</feature>
<reference evidence="8" key="1">
    <citation type="journal article" date="2014" name="Front. Microbiol.">
        <title>High frequency of phylogenetically diverse reductive dehalogenase-homologous genes in deep subseafloor sedimentary metagenomes.</title>
        <authorList>
            <person name="Kawai M."/>
            <person name="Futagami T."/>
            <person name="Toyoda A."/>
            <person name="Takaki Y."/>
            <person name="Nishi S."/>
            <person name="Hori S."/>
            <person name="Arai W."/>
            <person name="Tsubouchi T."/>
            <person name="Morono Y."/>
            <person name="Uchiyama I."/>
            <person name="Ito T."/>
            <person name="Fujiyama A."/>
            <person name="Inagaki F."/>
            <person name="Takami H."/>
        </authorList>
    </citation>
    <scope>NUCLEOTIDE SEQUENCE</scope>
    <source>
        <strain evidence="8">Expedition CK06-06</strain>
    </source>
</reference>
<evidence type="ECO:0000256" key="6">
    <source>
        <dbReference type="ARBA" id="ARBA00023237"/>
    </source>
</evidence>
<evidence type="ECO:0000256" key="3">
    <source>
        <dbReference type="ARBA" id="ARBA00022692"/>
    </source>
</evidence>
<accession>X0TN29</accession>
<dbReference type="GO" id="GO:0033214">
    <property type="term" value="P:siderophore-iron import into cell"/>
    <property type="evidence" value="ECO:0007669"/>
    <property type="project" value="TreeGrafter"/>
</dbReference>
<name>X0TN29_9ZZZZ</name>
<keyword evidence="5" id="KW-0472">Membrane</keyword>
<evidence type="ECO:0000313" key="8">
    <source>
        <dbReference type="EMBL" id="GAF89532.1"/>
    </source>
</evidence>
<dbReference type="PANTHER" id="PTHR30442:SF0">
    <property type="entry name" value="FE(3+) DICITRATE TRANSPORT PROTEIN FECA"/>
    <property type="match status" value="1"/>
</dbReference>
<gene>
    <name evidence="8" type="ORF">S01H1_27397</name>
</gene>
<feature type="domain" description="TonB-dependent receptor-like beta-barrel" evidence="7">
    <location>
        <begin position="20"/>
        <end position="263"/>
    </location>
</feature>
<dbReference type="GO" id="GO:0009279">
    <property type="term" value="C:cell outer membrane"/>
    <property type="evidence" value="ECO:0007669"/>
    <property type="project" value="UniProtKB-SubCell"/>
</dbReference>
<dbReference type="PANTHER" id="PTHR30442">
    <property type="entry name" value="IRON III DICITRATE TRANSPORT PROTEIN FECA"/>
    <property type="match status" value="1"/>
</dbReference>
<comment type="subcellular location">
    <subcellularLocation>
        <location evidence="1">Cell outer membrane</location>
        <topology evidence="1">Multi-pass membrane protein</topology>
    </subcellularLocation>
</comment>
<keyword evidence="6" id="KW-0998">Cell outer membrane</keyword>
<feature type="non-terminal residue" evidence="8">
    <location>
        <position position="279"/>
    </location>
</feature>
<dbReference type="AlphaFoldDB" id="X0TN29"/>
<comment type="caution">
    <text evidence="8">The sequence shown here is derived from an EMBL/GenBank/DDBJ whole genome shotgun (WGS) entry which is preliminary data.</text>
</comment>
<keyword evidence="3" id="KW-0812">Transmembrane</keyword>
<keyword evidence="4" id="KW-0798">TonB box</keyword>
<dbReference type="InterPro" id="IPR036942">
    <property type="entry name" value="Beta-barrel_TonB_sf"/>
</dbReference>
<evidence type="ECO:0000256" key="2">
    <source>
        <dbReference type="ARBA" id="ARBA00022448"/>
    </source>
</evidence>
<dbReference type="InterPro" id="IPR039426">
    <property type="entry name" value="TonB-dep_rcpt-like"/>
</dbReference>
<protein>
    <recommendedName>
        <fullName evidence="7">TonB-dependent receptor-like beta-barrel domain-containing protein</fullName>
    </recommendedName>
</protein>
<dbReference type="Gene3D" id="2.40.170.20">
    <property type="entry name" value="TonB-dependent receptor, beta-barrel domain"/>
    <property type="match status" value="1"/>
</dbReference>
<dbReference type="Pfam" id="PF00593">
    <property type="entry name" value="TonB_dep_Rec_b-barrel"/>
    <property type="match status" value="1"/>
</dbReference>
<evidence type="ECO:0000259" key="7">
    <source>
        <dbReference type="Pfam" id="PF00593"/>
    </source>
</evidence>
<organism evidence="8">
    <name type="scientific">marine sediment metagenome</name>
    <dbReference type="NCBI Taxonomy" id="412755"/>
    <lineage>
        <taxon>unclassified sequences</taxon>
        <taxon>metagenomes</taxon>
        <taxon>ecological metagenomes</taxon>
    </lineage>
</organism>
<dbReference type="EMBL" id="BARS01016675">
    <property type="protein sequence ID" value="GAF89532.1"/>
    <property type="molecule type" value="Genomic_DNA"/>
</dbReference>
<proteinExistence type="predicted"/>
<evidence type="ECO:0000256" key="1">
    <source>
        <dbReference type="ARBA" id="ARBA00004571"/>
    </source>
</evidence>
<evidence type="ECO:0000256" key="5">
    <source>
        <dbReference type="ARBA" id="ARBA00023136"/>
    </source>
</evidence>
<keyword evidence="2" id="KW-0813">Transport</keyword>
<sequence>QLNGASPTATTGTLVEHNLRDVAAWSAFVENRFDFGRLAIIPAIRFESMEFTRENRLGAGARGAERISEWIPGIGATFEASPGVQVFAGVHEGFAPPRVEDLIGNTGTVVAVDAERSRNAELGVRGRLGRVFSYEVAAFDNDFDNQIAVGSIASGSTPLAQGQARYRGLEAAARATFEAAGPGQPYVQLAYTALPVAEQSSALVRVDNGQAVAGSAAGRRMPYAPRHTGSLRVGYVVGGWDMAVESVYTSRQFADFANTASAPINGNGQVGALDATTLV</sequence>